<organism evidence="5 6">
    <name type="scientific">Pseudonocardia endophytica</name>
    <dbReference type="NCBI Taxonomy" id="401976"/>
    <lineage>
        <taxon>Bacteria</taxon>
        <taxon>Bacillati</taxon>
        <taxon>Actinomycetota</taxon>
        <taxon>Actinomycetes</taxon>
        <taxon>Pseudonocardiales</taxon>
        <taxon>Pseudonocardiaceae</taxon>
        <taxon>Pseudonocardia</taxon>
    </lineage>
</organism>
<dbReference type="InterPro" id="IPR050641">
    <property type="entry name" value="RIFMO-like"/>
</dbReference>
<dbReference type="Gene3D" id="3.50.50.60">
    <property type="entry name" value="FAD/NAD(P)-binding domain"/>
    <property type="match status" value="1"/>
</dbReference>
<dbReference type="PRINTS" id="PR00420">
    <property type="entry name" value="RNGMNOXGNASE"/>
</dbReference>
<dbReference type="Proteomes" id="UP000295560">
    <property type="component" value="Unassembled WGS sequence"/>
</dbReference>
<evidence type="ECO:0000256" key="2">
    <source>
        <dbReference type="ARBA" id="ARBA00022630"/>
    </source>
</evidence>
<comment type="caution">
    <text evidence="5">The sequence shown here is derived from an EMBL/GenBank/DDBJ whole genome shotgun (WGS) entry which is preliminary data.</text>
</comment>
<proteinExistence type="predicted"/>
<dbReference type="Gene3D" id="3.30.9.10">
    <property type="entry name" value="D-Amino Acid Oxidase, subunit A, domain 2"/>
    <property type="match status" value="1"/>
</dbReference>
<dbReference type="GO" id="GO:0071949">
    <property type="term" value="F:FAD binding"/>
    <property type="evidence" value="ECO:0007669"/>
    <property type="project" value="InterPro"/>
</dbReference>
<dbReference type="Gene3D" id="3.40.30.120">
    <property type="match status" value="1"/>
</dbReference>
<feature type="domain" description="FAD-binding" evidence="4">
    <location>
        <begin position="2"/>
        <end position="333"/>
    </location>
</feature>
<dbReference type="GO" id="GO:0016709">
    <property type="term" value="F:oxidoreductase activity, acting on paired donors, with incorporation or reduction of molecular oxygen, NAD(P)H as one donor, and incorporation of one atom of oxygen"/>
    <property type="evidence" value="ECO:0007669"/>
    <property type="project" value="UniProtKB-ARBA"/>
</dbReference>
<gene>
    <name evidence="5" type="ORF">EV378_1821</name>
</gene>
<protein>
    <submittedName>
        <fullName evidence="5">2-polyprenyl-6-methoxyphenol hydroxylase-like FAD-dependent oxidoreductase</fullName>
    </submittedName>
</protein>
<keyword evidence="3" id="KW-0274">FAD</keyword>
<evidence type="ECO:0000313" key="5">
    <source>
        <dbReference type="EMBL" id="TCK25994.1"/>
    </source>
</evidence>
<dbReference type="SUPFAM" id="SSF51905">
    <property type="entry name" value="FAD/NAD(P)-binding domain"/>
    <property type="match status" value="1"/>
</dbReference>
<evidence type="ECO:0000256" key="1">
    <source>
        <dbReference type="ARBA" id="ARBA00001974"/>
    </source>
</evidence>
<keyword evidence="6" id="KW-1185">Reference proteome</keyword>
<dbReference type="PANTHER" id="PTHR43004">
    <property type="entry name" value="TRK SYSTEM POTASSIUM UPTAKE PROTEIN"/>
    <property type="match status" value="1"/>
</dbReference>
<name>A0A4R1HTI3_PSEEN</name>
<sequence length="466" mass="49035">MVVIGGGLVGLTTALELCRHGVDVLLVEKHAVTSPQPKARRFGFRSMEVFRSLGLAGTVRDAARDLAGHDRFAAGETLATSELQPMWGGAPIEPSPELVGPEPPSLVAQDVLEPVLAAAAADAGAEVHFGFAVTGVAPDAHGVTVETAEGPVRARYVVAADGARSPVREALGVTRSGPGAVGAPAVNVYFRADLAPLVADRPFNLCTVAGGAFASVDGRHRWVFMTSAGRQDWPAVLRSAIGAPVPDLEVLSVLDWCPEVRVADRFRVGRVLLAGDAAHVMPPWAAAGANTGIADAHNLGWKLAAVLRGEASDALLDSYDAERRPTAAFVADQSVRRSSARGVPDQEMAHPFVLSAESIAYPEGAFVRDDDREEPVTAFAPTGRAGVRVPHRWLDDARTTSTLDLAGPGWATDVDGGERVLLRPDGVVAWRGADPDGPERHRRELLAARALPGGSRDRRGCRDGDP</sequence>
<dbReference type="InterPro" id="IPR036188">
    <property type="entry name" value="FAD/NAD-bd_sf"/>
</dbReference>
<evidence type="ECO:0000256" key="3">
    <source>
        <dbReference type="ARBA" id="ARBA00022827"/>
    </source>
</evidence>
<dbReference type="Pfam" id="PF01494">
    <property type="entry name" value="FAD_binding_3"/>
    <property type="match status" value="1"/>
</dbReference>
<evidence type="ECO:0000259" key="4">
    <source>
        <dbReference type="Pfam" id="PF01494"/>
    </source>
</evidence>
<dbReference type="PANTHER" id="PTHR43004:SF19">
    <property type="entry name" value="BINDING MONOOXYGENASE, PUTATIVE (JCVI)-RELATED"/>
    <property type="match status" value="1"/>
</dbReference>
<dbReference type="AlphaFoldDB" id="A0A4R1HTI3"/>
<keyword evidence="2" id="KW-0285">Flavoprotein</keyword>
<accession>A0A4R1HTI3</accession>
<reference evidence="5 6" key="1">
    <citation type="submission" date="2019-03" db="EMBL/GenBank/DDBJ databases">
        <title>Sequencing the genomes of 1000 actinobacteria strains.</title>
        <authorList>
            <person name="Klenk H.-P."/>
        </authorList>
    </citation>
    <scope>NUCLEOTIDE SEQUENCE [LARGE SCALE GENOMIC DNA]</scope>
    <source>
        <strain evidence="5 6">DSM 44969</strain>
    </source>
</reference>
<dbReference type="EMBL" id="SMFZ01000001">
    <property type="protein sequence ID" value="TCK25994.1"/>
    <property type="molecule type" value="Genomic_DNA"/>
</dbReference>
<evidence type="ECO:0000313" key="6">
    <source>
        <dbReference type="Proteomes" id="UP000295560"/>
    </source>
</evidence>
<comment type="cofactor">
    <cofactor evidence="1">
        <name>FAD</name>
        <dbReference type="ChEBI" id="CHEBI:57692"/>
    </cofactor>
</comment>
<dbReference type="InterPro" id="IPR002938">
    <property type="entry name" value="FAD-bd"/>
</dbReference>